<keyword evidence="3" id="KW-1185">Reference proteome</keyword>
<proteinExistence type="predicted"/>
<comment type="caution">
    <text evidence="2">The sequence shown here is derived from an EMBL/GenBank/DDBJ whole genome shotgun (WGS) entry which is preliminary data.</text>
</comment>
<dbReference type="Proteomes" id="UP000265520">
    <property type="component" value="Unassembled WGS sequence"/>
</dbReference>
<evidence type="ECO:0000313" key="2">
    <source>
        <dbReference type="EMBL" id="MCI91890.1"/>
    </source>
</evidence>
<sequence>MLKKVLGKGKKTRSPRDEEPVKKK</sequence>
<dbReference type="EMBL" id="LXQA011284918">
    <property type="protein sequence ID" value="MCI91890.1"/>
    <property type="molecule type" value="Genomic_DNA"/>
</dbReference>
<feature type="non-terminal residue" evidence="2">
    <location>
        <position position="24"/>
    </location>
</feature>
<feature type="compositionally biased region" description="Basic and acidic residues" evidence="1">
    <location>
        <begin position="14"/>
        <end position="24"/>
    </location>
</feature>
<organism evidence="2 3">
    <name type="scientific">Trifolium medium</name>
    <dbReference type="NCBI Taxonomy" id="97028"/>
    <lineage>
        <taxon>Eukaryota</taxon>
        <taxon>Viridiplantae</taxon>
        <taxon>Streptophyta</taxon>
        <taxon>Embryophyta</taxon>
        <taxon>Tracheophyta</taxon>
        <taxon>Spermatophyta</taxon>
        <taxon>Magnoliopsida</taxon>
        <taxon>eudicotyledons</taxon>
        <taxon>Gunneridae</taxon>
        <taxon>Pentapetalae</taxon>
        <taxon>rosids</taxon>
        <taxon>fabids</taxon>
        <taxon>Fabales</taxon>
        <taxon>Fabaceae</taxon>
        <taxon>Papilionoideae</taxon>
        <taxon>50 kb inversion clade</taxon>
        <taxon>NPAAA clade</taxon>
        <taxon>Hologalegina</taxon>
        <taxon>IRL clade</taxon>
        <taxon>Trifolieae</taxon>
        <taxon>Trifolium</taxon>
    </lineage>
</organism>
<feature type="region of interest" description="Disordered" evidence="1">
    <location>
        <begin position="1"/>
        <end position="24"/>
    </location>
</feature>
<evidence type="ECO:0000313" key="3">
    <source>
        <dbReference type="Proteomes" id="UP000265520"/>
    </source>
</evidence>
<accession>A0A392VZK2</accession>
<dbReference type="AlphaFoldDB" id="A0A392VZK2"/>
<reference evidence="2 3" key="1">
    <citation type="journal article" date="2018" name="Front. Plant Sci.">
        <title>Red Clover (Trifolium pratense) and Zigzag Clover (T. medium) - A Picture of Genomic Similarities and Differences.</title>
        <authorList>
            <person name="Dluhosova J."/>
            <person name="Istvanek J."/>
            <person name="Nedelnik J."/>
            <person name="Repkova J."/>
        </authorList>
    </citation>
    <scope>NUCLEOTIDE SEQUENCE [LARGE SCALE GENOMIC DNA]</scope>
    <source>
        <strain evidence="3">cv. 10/8</strain>
        <tissue evidence="2">Leaf</tissue>
    </source>
</reference>
<feature type="compositionally biased region" description="Basic residues" evidence="1">
    <location>
        <begin position="1"/>
        <end position="13"/>
    </location>
</feature>
<name>A0A392VZK2_9FABA</name>
<evidence type="ECO:0000256" key="1">
    <source>
        <dbReference type="SAM" id="MobiDB-lite"/>
    </source>
</evidence>
<protein>
    <submittedName>
        <fullName evidence="2">Uncharacterized protein</fullName>
    </submittedName>
</protein>